<feature type="non-terminal residue" evidence="2">
    <location>
        <position position="76"/>
    </location>
</feature>
<evidence type="ECO:0000313" key="3">
    <source>
        <dbReference type="Proteomes" id="UP000663828"/>
    </source>
</evidence>
<reference evidence="2" key="1">
    <citation type="submission" date="2021-02" db="EMBL/GenBank/DDBJ databases">
        <authorList>
            <person name="Nowell W R."/>
        </authorList>
    </citation>
    <scope>NUCLEOTIDE SEQUENCE</scope>
</reference>
<dbReference type="Proteomes" id="UP000663828">
    <property type="component" value="Unassembled WGS sequence"/>
</dbReference>
<feature type="chain" id="PRO_5032832913" evidence="1">
    <location>
        <begin position="20"/>
        <end position="76"/>
    </location>
</feature>
<protein>
    <submittedName>
        <fullName evidence="2">Uncharacterized protein</fullName>
    </submittedName>
</protein>
<name>A0A816GDK6_ADIRI</name>
<comment type="caution">
    <text evidence="2">The sequence shown here is derived from an EMBL/GenBank/DDBJ whole genome shotgun (WGS) entry which is preliminary data.</text>
</comment>
<organism evidence="2 3">
    <name type="scientific">Adineta ricciae</name>
    <name type="common">Rotifer</name>
    <dbReference type="NCBI Taxonomy" id="249248"/>
    <lineage>
        <taxon>Eukaryota</taxon>
        <taxon>Metazoa</taxon>
        <taxon>Spiralia</taxon>
        <taxon>Gnathifera</taxon>
        <taxon>Rotifera</taxon>
        <taxon>Eurotatoria</taxon>
        <taxon>Bdelloidea</taxon>
        <taxon>Adinetida</taxon>
        <taxon>Adinetidae</taxon>
        <taxon>Adineta</taxon>
    </lineage>
</organism>
<dbReference type="AlphaFoldDB" id="A0A816GDK6"/>
<evidence type="ECO:0000256" key="1">
    <source>
        <dbReference type="SAM" id="SignalP"/>
    </source>
</evidence>
<feature type="signal peptide" evidence="1">
    <location>
        <begin position="1"/>
        <end position="19"/>
    </location>
</feature>
<keyword evidence="1" id="KW-0732">Signal</keyword>
<dbReference type="EMBL" id="CAJNOR010013501">
    <property type="protein sequence ID" value="CAF1673654.1"/>
    <property type="molecule type" value="Genomic_DNA"/>
</dbReference>
<gene>
    <name evidence="2" type="ORF">XAT740_LOCUS59173</name>
</gene>
<accession>A0A816GDK6</accession>
<sequence length="76" mass="8368">MRVYCIVYIVLNIVGILLAADGRNSTGASLKSLAIMIDSFRKDGNILDFVKELPPTLVDKLLGAFLESSARPIRHH</sequence>
<evidence type="ECO:0000313" key="2">
    <source>
        <dbReference type="EMBL" id="CAF1673654.1"/>
    </source>
</evidence>
<keyword evidence="3" id="KW-1185">Reference proteome</keyword>
<proteinExistence type="predicted"/>